<comment type="caution">
    <text evidence="1">The sequence shown here is derived from an EMBL/GenBank/DDBJ whole genome shotgun (WGS) entry which is preliminary data.</text>
</comment>
<dbReference type="Gramene" id="EES14461">
    <property type="protein sequence ID" value="EES14461"/>
    <property type="gene ID" value="SORBI_3007G024600"/>
</dbReference>
<sequence length="91" mass="10739">MEPNLIAEARHDLVSSNISCSVDQIMCRCTGAVQLDETCLKNLEAEGECWREPNLQLHAQHKIWFPPMSHLQLSQMQLWRRFQDYLYILHE</sequence>
<proteinExistence type="predicted"/>
<reference evidence="1" key="2">
    <citation type="submission" date="2020-10" db="EMBL/GenBank/DDBJ databases">
        <authorList>
            <person name="Cooper E.A."/>
            <person name="Brenton Z.W."/>
            <person name="Flinn B.S."/>
            <person name="Jenkins J."/>
            <person name="Shu S."/>
            <person name="Flowers D."/>
            <person name="Luo F."/>
            <person name="Wang Y."/>
            <person name="Xia P."/>
            <person name="Barry K."/>
            <person name="Daum C."/>
            <person name="Lipzen A."/>
            <person name="Yoshinaga Y."/>
            <person name="Schmutz J."/>
            <person name="Saski C."/>
            <person name="Vermerris W."/>
            <person name="Kresovich S."/>
        </authorList>
    </citation>
    <scope>NUCLEOTIDE SEQUENCE</scope>
</reference>
<dbReference type="AlphaFoldDB" id="A0A921QI37"/>
<dbReference type="EMBL" id="CM027686">
    <property type="protein sequence ID" value="KAG0522308.1"/>
    <property type="molecule type" value="Genomic_DNA"/>
</dbReference>
<dbReference type="Proteomes" id="UP000807115">
    <property type="component" value="Chromosome 7"/>
</dbReference>
<name>A0A921QI37_SORBI</name>
<evidence type="ECO:0000313" key="2">
    <source>
        <dbReference type="Proteomes" id="UP000807115"/>
    </source>
</evidence>
<reference evidence="1" key="1">
    <citation type="journal article" date="2019" name="BMC Genomics">
        <title>A new reference genome for Sorghum bicolor reveals high levels of sequence similarity between sweet and grain genotypes: implications for the genetics of sugar metabolism.</title>
        <authorList>
            <person name="Cooper E.A."/>
            <person name="Brenton Z.W."/>
            <person name="Flinn B.S."/>
            <person name="Jenkins J."/>
            <person name="Shu S."/>
            <person name="Flowers D."/>
            <person name="Luo F."/>
            <person name="Wang Y."/>
            <person name="Xia P."/>
            <person name="Barry K."/>
            <person name="Daum C."/>
            <person name="Lipzen A."/>
            <person name="Yoshinaga Y."/>
            <person name="Schmutz J."/>
            <person name="Saski C."/>
            <person name="Vermerris W."/>
            <person name="Kresovich S."/>
        </authorList>
    </citation>
    <scope>NUCLEOTIDE SEQUENCE</scope>
</reference>
<accession>A0A921QI37</accession>
<evidence type="ECO:0000313" key="1">
    <source>
        <dbReference type="EMBL" id="KAG0522308.1"/>
    </source>
</evidence>
<gene>
    <name evidence="1" type="ORF">BDA96_07G025900</name>
</gene>
<protein>
    <submittedName>
        <fullName evidence="1">Uncharacterized protein</fullName>
    </submittedName>
</protein>
<organism evidence="1 2">
    <name type="scientific">Sorghum bicolor</name>
    <name type="common">Sorghum</name>
    <name type="synonym">Sorghum vulgare</name>
    <dbReference type="NCBI Taxonomy" id="4558"/>
    <lineage>
        <taxon>Eukaryota</taxon>
        <taxon>Viridiplantae</taxon>
        <taxon>Streptophyta</taxon>
        <taxon>Embryophyta</taxon>
        <taxon>Tracheophyta</taxon>
        <taxon>Spermatophyta</taxon>
        <taxon>Magnoliopsida</taxon>
        <taxon>Liliopsida</taxon>
        <taxon>Poales</taxon>
        <taxon>Poaceae</taxon>
        <taxon>PACMAD clade</taxon>
        <taxon>Panicoideae</taxon>
        <taxon>Andropogonodae</taxon>
        <taxon>Andropogoneae</taxon>
        <taxon>Sorghinae</taxon>
        <taxon>Sorghum</taxon>
    </lineage>
</organism>